<proteinExistence type="predicted"/>
<name>A0ABY4CXV2_9BACT</name>
<evidence type="ECO:0000313" key="3">
    <source>
        <dbReference type="EMBL" id="UOG75094.1"/>
    </source>
</evidence>
<dbReference type="EMBL" id="CP094669">
    <property type="protein sequence ID" value="UOG75094.1"/>
    <property type="molecule type" value="Genomic_DNA"/>
</dbReference>
<feature type="transmembrane region" description="Helical" evidence="2">
    <location>
        <begin position="137"/>
        <end position="156"/>
    </location>
</feature>
<evidence type="ECO:0000313" key="4">
    <source>
        <dbReference type="Proteomes" id="UP000831113"/>
    </source>
</evidence>
<keyword evidence="4" id="KW-1185">Reference proteome</keyword>
<keyword evidence="2" id="KW-1133">Transmembrane helix</keyword>
<organism evidence="3 4">
    <name type="scientific">Hymenobacter tibetensis</name>
    <dbReference type="NCBI Taxonomy" id="497967"/>
    <lineage>
        <taxon>Bacteria</taxon>
        <taxon>Pseudomonadati</taxon>
        <taxon>Bacteroidota</taxon>
        <taxon>Cytophagia</taxon>
        <taxon>Cytophagales</taxon>
        <taxon>Hymenobacteraceae</taxon>
        <taxon>Hymenobacter</taxon>
    </lineage>
</organism>
<keyword evidence="2" id="KW-0472">Membrane</keyword>
<gene>
    <name evidence="3" type="ORF">MTX78_00510</name>
</gene>
<protein>
    <submittedName>
        <fullName evidence="3">Uncharacterized protein</fullName>
    </submittedName>
</protein>
<accession>A0ABY4CXV2</accession>
<feature type="region of interest" description="Disordered" evidence="1">
    <location>
        <begin position="56"/>
        <end position="84"/>
    </location>
</feature>
<sequence>MITLSIPWRFLFPMLLLSSCRSEKAVFQFRPTQRLAARVDTMQHSGLVVSRNTAAKTVPHTAPSSSPFNQLASRQSKAAQHDHKKPVQLYQDAVQPVRRLLSYDTKAQRVSKDAFRYRRFPAFNTLGMKEQISIGEILFVTGSIMILLGIVIGLIIGGSSGFTVGAIILAAGVLMAGVAYGGIK</sequence>
<reference evidence="3 4" key="1">
    <citation type="submission" date="2022-03" db="EMBL/GenBank/DDBJ databases">
        <title>Hymenobactersp. isolated from the air.</title>
        <authorList>
            <person name="Won M."/>
            <person name="Kwon S.-W."/>
        </authorList>
    </citation>
    <scope>NUCLEOTIDE SEQUENCE [LARGE SCALE GENOMIC DNA]</scope>
    <source>
        <strain evidence="3 4">KACC 21982</strain>
    </source>
</reference>
<keyword evidence="2" id="KW-0812">Transmembrane</keyword>
<dbReference type="RefSeq" id="WP_243798923.1">
    <property type="nucleotide sequence ID" value="NZ_CP094669.1"/>
</dbReference>
<evidence type="ECO:0000256" key="2">
    <source>
        <dbReference type="SAM" id="Phobius"/>
    </source>
</evidence>
<evidence type="ECO:0000256" key="1">
    <source>
        <dbReference type="SAM" id="MobiDB-lite"/>
    </source>
</evidence>
<feature type="compositionally biased region" description="Polar residues" evidence="1">
    <location>
        <begin position="62"/>
        <end position="78"/>
    </location>
</feature>
<dbReference type="Proteomes" id="UP000831113">
    <property type="component" value="Chromosome"/>
</dbReference>
<feature type="transmembrane region" description="Helical" evidence="2">
    <location>
        <begin position="162"/>
        <end position="183"/>
    </location>
</feature>